<name>A0A016UIK1_9BILA</name>
<accession>A0A016UIK1</accession>
<organism evidence="1 2">
    <name type="scientific">Ancylostoma ceylanicum</name>
    <dbReference type="NCBI Taxonomy" id="53326"/>
    <lineage>
        <taxon>Eukaryota</taxon>
        <taxon>Metazoa</taxon>
        <taxon>Ecdysozoa</taxon>
        <taxon>Nematoda</taxon>
        <taxon>Chromadorea</taxon>
        <taxon>Rhabditida</taxon>
        <taxon>Rhabditina</taxon>
        <taxon>Rhabditomorpha</taxon>
        <taxon>Strongyloidea</taxon>
        <taxon>Ancylostomatidae</taxon>
        <taxon>Ancylostomatinae</taxon>
        <taxon>Ancylostoma</taxon>
    </lineage>
</organism>
<evidence type="ECO:0000313" key="2">
    <source>
        <dbReference type="Proteomes" id="UP000024635"/>
    </source>
</evidence>
<comment type="caution">
    <text evidence="1">The sequence shown here is derived from an EMBL/GenBank/DDBJ whole genome shotgun (WGS) entry which is preliminary data.</text>
</comment>
<gene>
    <name evidence="1" type="primary">Acey_s0039.g116</name>
    <name evidence="1" type="ORF">Y032_0039g116</name>
</gene>
<sequence>MRKMVLDALSRQLSSEPSKGAGRADCIKSVWSKEARQIIRNHQSVALRTHHHQTRSLWTEEVRTKVREKKRSYHLFLDNKTEDNWSCREAKRSAKKVVAAAKAAHYDEVCKKLDSKDGERLIYRLAKSRKRQADDVENFYGVSDEQGVLLMDRKMAMQRWRDYFEKVSIEEFAHPPVPEVPPTFGPVEPITIEETLAHELPIKKK</sequence>
<protein>
    <submittedName>
        <fullName evidence="1">Uncharacterized protein</fullName>
    </submittedName>
</protein>
<dbReference type="AlphaFoldDB" id="A0A016UIK1"/>
<dbReference type="OrthoDB" id="418748at2759"/>
<evidence type="ECO:0000313" key="1">
    <source>
        <dbReference type="EMBL" id="EYC14716.1"/>
    </source>
</evidence>
<dbReference type="Proteomes" id="UP000024635">
    <property type="component" value="Unassembled WGS sequence"/>
</dbReference>
<dbReference type="EMBL" id="JARK01001375">
    <property type="protein sequence ID" value="EYC14716.1"/>
    <property type="molecule type" value="Genomic_DNA"/>
</dbReference>
<keyword evidence="2" id="KW-1185">Reference proteome</keyword>
<reference evidence="2" key="1">
    <citation type="journal article" date="2015" name="Nat. Genet.">
        <title>The genome and transcriptome of the zoonotic hookworm Ancylostoma ceylanicum identify infection-specific gene families.</title>
        <authorList>
            <person name="Schwarz E.M."/>
            <person name="Hu Y."/>
            <person name="Antoshechkin I."/>
            <person name="Miller M.M."/>
            <person name="Sternberg P.W."/>
            <person name="Aroian R.V."/>
        </authorList>
    </citation>
    <scope>NUCLEOTIDE SEQUENCE</scope>
    <source>
        <strain evidence="2">HY135</strain>
    </source>
</reference>
<proteinExistence type="predicted"/>